<keyword evidence="3" id="KW-0560">Oxidoreductase</keyword>
<dbReference type="InterPro" id="IPR051468">
    <property type="entry name" value="Fungal_SecMetab_SDRs"/>
</dbReference>
<evidence type="ECO:0000256" key="2">
    <source>
        <dbReference type="ARBA" id="ARBA00022857"/>
    </source>
</evidence>
<gene>
    <name evidence="4" type="ORF">GTA08_BOTSDO01824</name>
</gene>
<dbReference type="AlphaFoldDB" id="A0A8H4N3A3"/>
<dbReference type="GO" id="GO:0016705">
    <property type="term" value="F:oxidoreductase activity, acting on paired donors, with incorporation or reduction of molecular oxygen"/>
    <property type="evidence" value="ECO:0007669"/>
    <property type="project" value="InterPro"/>
</dbReference>
<evidence type="ECO:0000256" key="1">
    <source>
        <dbReference type="ARBA" id="ARBA00006484"/>
    </source>
</evidence>
<dbReference type="InterPro" id="IPR036291">
    <property type="entry name" value="NAD(P)-bd_dom_sf"/>
</dbReference>
<dbReference type="Pfam" id="PF00067">
    <property type="entry name" value="p450"/>
    <property type="match status" value="1"/>
</dbReference>
<dbReference type="InterPro" id="IPR001128">
    <property type="entry name" value="Cyt_P450"/>
</dbReference>
<dbReference type="EMBL" id="WWBZ02000016">
    <property type="protein sequence ID" value="KAF4309384.1"/>
    <property type="molecule type" value="Genomic_DNA"/>
</dbReference>
<dbReference type="GO" id="GO:0005737">
    <property type="term" value="C:cytoplasm"/>
    <property type="evidence" value="ECO:0007669"/>
    <property type="project" value="TreeGrafter"/>
</dbReference>
<dbReference type="PANTHER" id="PTHR43544:SF7">
    <property type="entry name" value="NADB-LER2"/>
    <property type="match status" value="1"/>
</dbReference>
<accession>A0A8H4N3A3</accession>
<dbReference type="OrthoDB" id="9876299at2759"/>
<dbReference type="PANTHER" id="PTHR43544">
    <property type="entry name" value="SHORT-CHAIN DEHYDROGENASE/REDUCTASE"/>
    <property type="match status" value="1"/>
</dbReference>
<comment type="similarity">
    <text evidence="1">Belongs to the short-chain dehydrogenases/reductases (SDR) family.</text>
</comment>
<dbReference type="GO" id="GO:0004497">
    <property type="term" value="F:monooxygenase activity"/>
    <property type="evidence" value="ECO:0007669"/>
    <property type="project" value="InterPro"/>
</dbReference>
<keyword evidence="2" id="KW-0521">NADP</keyword>
<dbReference type="PRINTS" id="PR00081">
    <property type="entry name" value="GDHRDH"/>
</dbReference>
<keyword evidence="5" id="KW-1185">Reference proteome</keyword>
<dbReference type="GO" id="GO:0005506">
    <property type="term" value="F:iron ion binding"/>
    <property type="evidence" value="ECO:0007669"/>
    <property type="project" value="InterPro"/>
</dbReference>
<dbReference type="Pfam" id="PF00106">
    <property type="entry name" value="adh_short"/>
    <property type="match status" value="1"/>
</dbReference>
<dbReference type="GO" id="GO:0020037">
    <property type="term" value="F:heme binding"/>
    <property type="evidence" value="ECO:0007669"/>
    <property type="project" value="InterPro"/>
</dbReference>
<evidence type="ECO:0000313" key="4">
    <source>
        <dbReference type="EMBL" id="KAF4309384.1"/>
    </source>
</evidence>
<dbReference type="SUPFAM" id="SSF51735">
    <property type="entry name" value="NAD(P)-binding Rossmann-fold domains"/>
    <property type="match status" value="1"/>
</dbReference>
<dbReference type="InterPro" id="IPR002347">
    <property type="entry name" value="SDR_fam"/>
</dbReference>
<protein>
    <submittedName>
        <fullName evidence="4">Short-chain dehydrogenase/reductase SDR</fullName>
    </submittedName>
</protein>
<dbReference type="Gene3D" id="1.10.630.10">
    <property type="entry name" value="Cytochrome P450"/>
    <property type="match status" value="1"/>
</dbReference>
<dbReference type="Proteomes" id="UP000572817">
    <property type="component" value="Unassembled WGS sequence"/>
</dbReference>
<dbReference type="Gene3D" id="3.40.50.720">
    <property type="entry name" value="NAD(P)-binding Rossmann-like Domain"/>
    <property type="match status" value="1"/>
</dbReference>
<proteinExistence type="inferred from homology"/>
<evidence type="ECO:0000256" key="3">
    <source>
        <dbReference type="ARBA" id="ARBA00023002"/>
    </source>
</evidence>
<sequence length="394" mass="42729">MSEGVTVLITGANRGIGKALVAAYLSRSNNVVIAGVRDPSATSESLNQLHRGSGSLLLVVKLDVTLDTSVDTAVGDLDLDHGINSLDIVISNAGVHTDYTPMAKASIDALQEHIDVNAYGALKLFQHTLPLLRRSATTPKFIAISSLVGSLGHLEKTAVMPIGVYGASKALLNYLVKRLAIEVKEVVSLSIAPGYVDTDMIAPSKSVMESKVGKAISPEQSAEGMLRVIAFPLRTEIARFQGNIEFKIREFHEEFGDVVRIGPDTLSFISPGAWKDIYGHGHAELPKSHDAFEGDPHIIVANAQDHARFRRAMPPAFSDKALGRQESLMKVYVDLLIEKLRGIAGSEQPTNTVHWYTLTTFDLIGDLAYGESFKGLKEGRTNQWLANIEMTRCA</sequence>
<dbReference type="InterPro" id="IPR036396">
    <property type="entry name" value="Cyt_P450_sf"/>
</dbReference>
<dbReference type="SUPFAM" id="SSF48264">
    <property type="entry name" value="Cytochrome P450"/>
    <property type="match status" value="1"/>
</dbReference>
<name>A0A8H4N3A3_9PEZI</name>
<evidence type="ECO:0000313" key="5">
    <source>
        <dbReference type="Proteomes" id="UP000572817"/>
    </source>
</evidence>
<dbReference type="CDD" id="cd05325">
    <property type="entry name" value="carb_red_sniffer_like_SDR_c"/>
    <property type="match status" value="1"/>
</dbReference>
<reference evidence="4" key="1">
    <citation type="submission" date="2020-04" db="EMBL/GenBank/DDBJ databases">
        <title>Genome Assembly and Annotation of Botryosphaeria dothidea sdau 11-99, a Latent Pathogen of Apple Fruit Ring Rot in China.</title>
        <authorList>
            <person name="Yu C."/>
            <person name="Diao Y."/>
            <person name="Lu Q."/>
            <person name="Zhao J."/>
            <person name="Cui S."/>
            <person name="Peng C."/>
            <person name="He B."/>
            <person name="Liu H."/>
        </authorList>
    </citation>
    <scope>NUCLEOTIDE SEQUENCE [LARGE SCALE GENOMIC DNA]</scope>
    <source>
        <strain evidence="4">Sdau11-99</strain>
    </source>
</reference>
<organism evidence="4 5">
    <name type="scientific">Botryosphaeria dothidea</name>
    <dbReference type="NCBI Taxonomy" id="55169"/>
    <lineage>
        <taxon>Eukaryota</taxon>
        <taxon>Fungi</taxon>
        <taxon>Dikarya</taxon>
        <taxon>Ascomycota</taxon>
        <taxon>Pezizomycotina</taxon>
        <taxon>Dothideomycetes</taxon>
        <taxon>Dothideomycetes incertae sedis</taxon>
        <taxon>Botryosphaeriales</taxon>
        <taxon>Botryosphaeriaceae</taxon>
        <taxon>Botryosphaeria</taxon>
    </lineage>
</organism>
<comment type="caution">
    <text evidence="4">The sequence shown here is derived from an EMBL/GenBank/DDBJ whole genome shotgun (WGS) entry which is preliminary data.</text>
</comment>